<accession>A0A853G276</accession>
<dbReference type="InterPro" id="IPR050055">
    <property type="entry name" value="EF-Tu_GTPase"/>
</dbReference>
<dbReference type="Pfam" id="PF09106">
    <property type="entry name" value="WHD_2nd_SelB"/>
    <property type="match status" value="1"/>
</dbReference>
<dbReference type="InterPro" id="IPR004535">
    <property type="entry name" value="Transl_elong_SelB"/>
</dbReference>
<dbReference type="InterPro" id="IPR009001">
    <property type="entry name" value="Transl_elong_EF1A/Init_IF2_C"/>
</dbReference>
<keyword evidence="4" id="KW-0547">Nucleotide-binding</keyword>
<keyword evidence="5" id="KW-0648">Protein biosynthesis</keyword>
<dbReference type="GO" id="GO:0001514">
    <property type="term" value="P:selenocysteine incorporation"/>
    <property type="evidence" value="ECO:0007669"/>
    <property type="project" value="InterPro"/>
</dbReference>
<comment type="caution">
    <text evidence="10">The sequence shown here is derived from an EMBL/GenBank/DDBJ whole genome shotgun (WGS) entry which is preliminary data.</text>
</comment>
<dbReference type="GO" id="GO:0003723">
    <property type="term" value="F:RNA binding"/>
    <property type="evidence" value="ECO:0007669"/>
    <property type="project" value="InterPro"/>
</dbReference>
<dbReference type="SUPFAM" id="SSF52540">
    <property type="entry name" value="P-loop containing nucleoside triphosphate hydrolases"/>
    <property type="match status" value="1"/>
</dbReference>
<evidence type="ECO:0000256" key="4">
    <source>
        <dbReference type="ARBA" id="ARBA00022741"/>
    </source>
</evidence>
<dbReference type="SUPFAM" id="SSF46785">
    <property type="entry name" value="Winged helix' DNA-binding domain"/>
    <property type="match status" value="3"/>
</dbReference>
<evidence type="ECO:0000256" key="1">
    <source>
        <dbReference type="ARBA" id="ARBA00004496"/>
    </source>
</evidence>
<name>A0A853G276_9BURK</name>
<evidence type="ECO:0000256" key="5">
    <source>
        <dbReference type="ARBA" id="ARBA00022917"/>
    </source>
</evidence>
<dbReference type="PROSITE" id="PS00301">
    <property type="entry name" value="G_TR_1"/>
    <property type="match status" value="1"/>
</dbReference>
<dbReference type="Proteomes" id="UP000559809">
    <property type="component" value="Unassembled WGS sequence"/>
</dbReference>
<dbReference type="GO" id="GO:0005525">
    <property type="term" value="F:GTP binding"/>
    <property type="evidence" value="ECO:0007669"/>
    <property type="project" value="UniProtKB-KW"/>
</dbReference>
<evidence type="ECO:0000256" key="2">
    <source>
        <dbReference type="ARBA" id="ARBA00015953"/>
    </source>
</evidence>
<dbReference type="InterPro" id="IPR031157">
    <property type="entry name" value="G_TR_CS"/>
</dbReference>
<evidence type="ECO:0000256" key="6">
    <source>
        <dbReference type="ARBA" id="ARBA00023134"/>
    </source>
</evidence>
<dbReference type="Pfam" id="PF09107">
    <property type="entry name" value="WHD_3rd_SelB"/>
    <property type="match status" value="1"/>
</dbReference>
<gene>
    <name evidence="10" type="primary">selB</name>
    <name evidence="10" type="ORF">H0A72_07220</name>
</gene>
<evidence type="ECO:0000256" key="7">
    <source>
        <dbReference type="ARBA" id="ARBA00025526"/>
    </source>
</evidence>
<dbReference type="InterPro" id="IPR036390">
    <property type="entry name" value="WH_DNA-bd_sf"/>
</dbReference>
<dbReference type="NCBIfam" id="TIGR00475">
    <property type="entry name" value="selB"/>
    <property type="match status" value="1"/>
</dbReference>
<dbReference type="InterPro" id="IPR027417">
    <property type="entry name" value="P-loop_NTPase"/>
</dbReference>
<dbReference type="AlphaFoldDB" id="A0A853G276"/>
<organism evidence="10 11">
    <name type="scientific">Parapusillimonas granuli</name>
    <dbReference type="NCBI Taxonomy" id="380911"/>
    <lineage>
        <taxon>Bacteria</taxon>
        <taxon>Pseudomonadati</taxon>
        <taxon>Pseudomonadota</taxon>
        <taxon>Betaproteobacteria</taxon>
        <taxon>Burkholderiales</taxon>
        <taxon>Alcaligenaceae</taxon>
        <taxon>Parapusillimonas</taxon>
    </lineage>
</organism>
<evidence type="ECO:0000256" key="3">
    <source>
        <dbReference type="ARBA" id="ARBA00022490"/>
    </source>
</evidence>
<evidence type="ECO:0000256" key="8">
    <source>
        <dbReference type="ARBA" id="ARBA00031615"/>
    </source>
</evidence>
<keyword evidence="11" id="KW-1185">Reference proteome</keyword>
<sequence length="641" mass="69572">MIIGTAGHIDHGKTTLVRALTGVDTDRLKEEKARGISIELGYAYAPLANGDVLGFIDVPGHERLVHTMAAGAGGVDFGLLVVAADDGVMPQTREHLAILSLLGVQRGAVAISKSDRVDETRRRDARAQVESLASGTFLEGMPVFFVSAATPGDPGVAALQAHLHAAAQGMAARGTEGPFRLAVDRVFTLKGHGTVVTGTVHDGVLRLDDETIDLRLMPAGRKLRVRSIHAQNRPAREARAGQRCALNLLGLDQDGVARGDWIADARCFTPARNIDVQLRLLPDAGPVRAWSPLHIHLGASHFLAHAVPLSSATLAAGAAGRVQLVFDQPICAMPGDRYIARDAQARHTVGGGIVLDPDAPPRKRRSPERMAWLGAVAALYAGDSLADLLRVAPWGLDEHQLLRLARRGPDGIAAPEGALWLAASGGQAPRRLILQSRWDALAGQVSNTLASFHERWPDEPGVDTARLRRMALPAMPEALWPALCEHLFDTGRLARNGPWLHAPGHTAALAPQEAELAERLLPLISEGGFDPPWVRDLARHLGKDEDHVRQLLLKLLRRGELYQVVRDLFYHRDQIARLAELVRAAGESEGVCAAGFRDLTGLGRKRSIQILEFFDRSGYTRRLRDRHVLRKDGADFRQRLS</sequence>
<dbReference type="InterPro" id="IPR048931">
    <property type="entry name" value="WHD_2nd_SelB_bact"/>
</dbReference>
<dbReference type="InterPro" id="IPR000795">
    <property type="entry name" value="T_Tr_GTP-bd_dom"/>
</dbReference>
<dbReference type="PANTHER" id="PTHR43721:SF22">
    <property type="entry name" value="ELONGATION FACTOR TU, MITOCHONDRIAL"/>
    <property type="match status" value="1"/>
</dbReference>
<dbReference type="Pfam" id="PF21214">
    <property type="entry name" value="WHD_2nd_SelB_bact"/>
    <property type="match status" value="1"/>
</dbReference>
<dbReference type="Gene3D" id="2.40.30.10">
    <property type="entry name" value="Translation factors"/>
    <property type="match status" value="1"/>
</dbReference>
<dbReference type="InterPro" id="IPR004161">
    <property type="entry name" value="EFTu-like_2"/>
</dbReference>
<dbReference type="Gene3D" id="3.40.50.300">
    <property type="entry name" value="P-loop containing nucleotide triphosphate hydrolases"/>
    <property type="match status" value="1"/>
</dbReference>
<reference evidence="10 11" key="1">
    <citation type="submission" date="2020-07" db="EMBL/GenBank/DDBJ databases">
        <title>Taxonomic revisions and descriptions of new bacterial species based on genomic comparisons in the high-G+C-content subgroup of the family Alcaligenaceae.</title>
        <authorList>
            <person name="Szabo A."/>
            <person name="Felfoldi T."/>
        </authorList>
    </citation>
    <scope>NUCLEOTIDE SEQUENCE [LARGE SCALE GENOMIC DNA]</scope>
    <source>
        <strain evidence="10 11">LMG 24012</strain>
    </source>
</reference>
<dbReference type="InterPro" id="IPR036388">
    <property type="entry name" value="WH-like_DNA-bd_sf"/>
</dbReference>
<proteinExistence type="predicted"/>
<dbReference type="CDD" id="cd15491">
    <property type="entry name" value="selB_III"/>
    <property type="match status" value="1"/>
</dbReference>
<dbReference type="InterPro" id="IPR009000">
    <property type="entry name" value="Transl_B-barrel_sf"/>
</dbReference>
<dbReference type="Pfam" id="PF25461">
    <property type="entry name" value="Beta-barrel_SelB"/>
    <property type="match status" value="1"/>
</dbReference>
<dbReference type="CDD" id="cd04171">
    <property type="entry name" value="SelB"/>
    <property type="match status" value="1"/>
</dbReference>
<dbReference type="InterPro" id="IPR057335">
    <property type="entry name" value="Beta-barrel_SelB"/>
</dbReference>
<keyword evidence="10" id="KW-0251">Elongation factor</keyword>
<dbReference type="SUPFAM" id="SSF50465">
    <property type="entry name" value="EF-Tu/eEF-1alpha/eIF2-gamma C-terminal domain"/>
    <property type="match status" value="1"/>
</dbReference>
<dbReference type="Pfam" id="PF03144">
    <property type="entry name" value="GTP_EFTU_D2"/>
    <property type="match status" value="1"/>
</dbReference>
<dbReference type="RefSeq" id="WP_180154384.1">
    <property type="nucleotide sequence ID" value="NZ_JACCEM010000003.1"/>
</dbReference>
<dbReference type="GO" id="GO:0003924">
    <property type="term" value="F:GTPase activity"/>
    <property type="evidence" value="ECO:0007669"/>
    <property type="project" value="InterPro"/>
</dbReference>
<keyword evidence="3" id="KW-0963">Cytoplasm</keyword>
<keyword evidence="6" id="KW-0342">GTP-binding</keyword>
<dbReference type="InterPro" id="IPR015191">
    <property type="entry name" value="SelB_WHD4"/>
</dbReference>
<dbReference type="PROSITE" id="PS51722">
    <property type="entry name" value="G_TR_2"/>
    <property type="match status" value="1"/>
</dbReference>
<evidence type="ECO:0000313" key="11">
    <source>
        <dbReference type="Proteomes" id="UP000559809"/>
    </source>
</evidence>
<comment type="function">
    <text evidence="7">Translation factor necessary for the incorporation of selenocysteine into proteins. It probably replaces EF-Tu for the insertion of selenocysteine directed by the UGA codon. SelB binds GTP and GDP.</text>
</comment>
<dbReference type="Gene3D" id="1.10.10.10">
    <property type="entry name" value="Winged helix-like DNA-binding domain superfamily/Winged helix DNA-binding domain"/>
    <property type="match status" value="3"/>
</dbReference>
<dbReference type="Pfam" id="PF00009">
    <property type="entry name" value="GTP_EFTU"/>
    <property type="match status" value="1"/>
</dbReference>
<dbReference type="InterPro" id="IPR015190">
    <property type="entry name" value="Elong_fac_SelB-wing-hlx_typ-2"/>
</dbReference>
<dbReference type="GO" id="GO:0005737">
    <property type="term" value="C:cytoplasm"/>
    <property type="evidence" value="ECO:0007669"/>
    <property type="project" value="UniProtKB-SubCell"/>
</dbReference>
<feature type="domain" description="Tr-type G" evidence="9">
    <location>
        <begin position="1"/>
        <end position="173"/>
    </location>
</feature>
<dbReference type="GO" id="GO:0003746">
    <property type="term" value="F:translation elongation factor activity"/>
    <property type="evidence" value="ECO:0007669"/>
    <property type="project" value="UniProtKB-KW"/>
</dbReference>
<evidence type="ECO:0000259" key="9">
    <source>
        <dbReference type="PROSITE" id="PS51722"/>
    </source>
</evidence>
<dbReference type="PANTHER" id="PTHR43721">
    <property type="entry name" value="ELONGATION FACTOR TU-RELATED"/>
    <property type="match status" value="1"/>
</dbReference>
<evidence type="ECO:0000313" key="10">
    <source>
        <dbReference type="EMBL" id="NYT49100.1"/>
    </source>
</evidence>
<protein>
    <recommendedName>
        <fullName evidence="2">Selenocysteine-specific elongation factor</fullName>
    </recommendedName>
    <alternativeName>
        <fullName evidence="8">SelB translation factor</fullName>
    </alternativeName>
</protein>
<comment type="subcellular location">
    <subcellularLocation>
        <location evidence="1">Cytoplasm</location>
    </subcellularLocation>
</comment>
<dbReference type="EMBL" id="JACCEM010000003">
    <property type="protein sequence ID" value="NYT49100.1"/>
    <property type="molecule type" value="Genomic_DNA"/>
</dbReference>
<dbReference type="CDD" id="cd03696">
    <property type="entry name" value="SelB_II"/>
    <property type="match status" value="1"/>
</dbReference>
<dbReference type="SUPFAM" id="SSF50447">
    <property type="entry name" value="Translation proteins"/>
    <property type="match status" value="1"/>
</dbReference>